<organism evidence="2 3">
    <name type="scientific">Linum trigynum</name>
    <dbReference type="NCBI Taxonomy" id="586398"/>
    <lineage>
        <taxon>Eukaryota</taxon>
        <taxon>Viridiplantae</taxon>
        <taxon>Streptophyta</taxon>
        <taxon>Embryophyta</taxon>
        <taxon>Tracheophyta</taxon>
        <taxon>Spermatophyta</taxon>
        <taxon>Magnoliopsida</taxon>
        <taxon>eudicotyledons</taxon>
        <taxon>Gunneridae</taxon>
        <taxon>Pentapetalae</taxon>
        <taxon>rosids</taxon>
        <taxon>fabids</taxon>
        <taxon>Malpighiales</taxon>
        <taxon>Linaceae</taxon>
        <taxon>Linum</taxon>
    </lineage>
</organism>
<keyword evidence="3" id="KW-1185">Reference proteome</keyword>
<reference evidence="2 3" key="1">
    <citation type="submission" date="2024-04" db="EMBL/GenBank/DDBJ databases">
        <authorList>
            <person name="Fracassetti M."/>
        </authorList>
    </citation>
    <scope>NUCLEOTIDE SEQUENCE [LARGE SCALE GENOMIC DNA]</scope>
</reference>
<accession>A0AAV2D2D1</accession>
<name>A0AAV2D2D1_9ROSI</name>
<dbReference type="AlphaFoldDB" id="A0AAV2D2D1"/>
<proteinExistence type="predicted"/>
<evidence type="ECO:0000313" key="3">
    <source>
        <dbReference type="Proteomes" id="UP001497516"/>
    </source>
</evidence>
<protein>
    <recommendedName>
        <fullName evidence="4">t-SNARE coiled-coil homology domain-containing protein</fullName>
    </recommendedName>
</protein>
<sequence>MGKTRATSTLEEDDPDSASTRLQALEEKVNGLEEGFDQMVERVGALDRKIDESIKSTVDIATETRATMEASIDARFAKLKNFIREMVKPPIAGGEAPPMAVTTVHGSPT</sequence>
<feature type="region of interest" description="Disordered" evidence="1">
    <location>
        <begin position="1"/>
        <end position="21"/>
    </location>
</feature>
<evidence type="ECO:0000256" key="1">
    <source>
        <dbReference type="SAM" id="MobiDB-lite"/>
    </source>
</evidence>
<dbReference type="EMBL" id="OZ034815">
    <property type="protein sequence ID" value="CAL1365668.1"/>
    <property type="molecule type" value="Genomic_DNA"/>
</dbReference>
<dbReference type="Proteomes" id="UP001497516">
    <property type="component" value="Chromosome 2"/>
</dbReference>
<dbReference type="Gene3D" id="1.20.1270.70">
    <property type="entry name" value="Designed single chain three-helix bundle"/>
    <property type="match status" value="1"/>
</dbReference>
<evidence type="ECO:0008006" key="4">
    <source>
        <dbReference type="Google" id="ProtNLM"/>
    </source>
</evidence>
<evidence type="ECO:0000313" key="2">
    <source>
        <dbReference type="EMBL" id="CAL1365668.1"/>
    </source>
</evidence>
<gene>
    <name evidence="2" type="ORF">LTRI10_LOCUS10280</name>
</gene>
<feature type="region of interest" description="Disordered" evidence="1">
    <location>
        <begin position="89"/>
        <end position="109"/>
    </location>
</feature>